<evidence type="ECO:0000313" key="2">
    <source>
        <dbReference type="EMBL" id="KAJ4434609.1"/>
    </source>
</evidence>
<protein>
    <submittedName>
        <fullName evidence="2">Uncharacterized protein</fullName>
    </submittedName>
</protein>
<dbReference type="EMBL" id="JAJSOF020000025">
    <property type="protein sequence ID" value="KAJ4434609.1"/>
    <property type="molecule type" value="Genomic_DNA"/>
</dbReference>
<comment type="caution">
    <text evidence="2">The sequence shown here is derived from an EMBL/GenBank/DDBJ whole genome shotgun (WGS) entry which is preliminary data.</text>
</comment>
<sequence length="277" mass="31347">MAGLCEGGSEPPSSLKVSEMSPGSSTESYPAFAHIGLRENPGKNLNQVTCPDRESNPGHLVSRPDALTVTPQSTVIKRHSDTPSPPFSTPSPALLWKTSPSWDIPQLTVFLSSPLVSLSRSPRLLLTAGHPYFQERKWQQGGEGLQGEIPKRNYSNEEYRVLLGRKHYHKCWVLVRMEHCLEVLLERFWSSILKQKFDVHQEVSCIATKSSPRRADVFVIDRQNNETYIIDPTARCETGSGQSDEVDEEKKGIPVYEPTMDYFLLLYLLTYWTRNIL</sequence>
<evidence type="ECO:0000256" key="1">
    <source>
        <dbReference type="SAM" id="MobiDB-lite"/>
    </source>
</evidence>
<dbReference type="Proteomes" id="UP001148838">
    <property type="component" value="Unassembled WGS sequence"/>
</dbReference>
<gene>
    <name evidence="2" type="ORF">ANN_23171</name>
</gene>
<name>A0ABQ8SKD3_PERAM</name>
<evidence type="ECO:0000313" key="3">
    <source>
        <dbReference type="Proteomes" id="UP001148838"/>
    </source>
</evidence>
<organism evidence="2 3">
    <name type="scientific">Periplaneta americana</name>
    <name type="common">American cockroach</name>
    <name type="synonym">Blatta americana</name>
    <dbReference type="NCBI Taxonomy" id="6978"/>
    <lineage>
        <taxon>Eukaryota</taxon>
        <taxon>Metazoa</taxon>
        <taxon>Ecdysozoa</taxon>
        <taxon>Arthropoda</taxon>
        <taxon>Hexapoda</taxon>
        <taxon>Insecta</taxon>
        <taxon>Pterygota</taxon>
        <taxon>Neoptera</taxon>
        <taxon>Polyneoptera</taxon>
        <taxon>Dictyoptera</taxon>
        <taxon>Blattodea</taxon>
        <taxon>Blattoidea</taxon>
        <taxon>Blattidae</taxon>
        <taxon>Blattinae</taxon>
        <taxon>Periplaneta</taxon>
    </lineage>
</organism>
<keyword evidence="3" id="KW-1185">Reference proteome</keyword>
<feature type="region of interest" description="Disordered" evidence="1">
    <location>
        <begin position="1"/>
        <end position="29"/>
    </location>
</feature>
<feature type="compositionally biased region" description="Polar residues" evidence="1">
    <location>
        <begin position="11"/>
        <end position="28"/>
    </location>
</feature>
<proteinExistence type="predicted"/>
<accession>A0ABQ8SKD3</accession>
<reference evidence="2 3" key="1">
    <citation type="journal article" date="2022" name="Allergy">
        <title>Genome assembly and annotation of Periplaneta americana reveal a comprehensive cockroach allergen profile.</title>
        <authorList>
            <person name="Wang L."/>
            <person name="Xiong Q."/>
            <person name="Saelim N."/>
            <person name="Wang L."/>
            <person name="Nong W."/>
            <person name="Wan A.T."/>
            <person name="Shi M."/>
            <person name="Liu X."/>
            <person name="Cao Q."/>
            <person name="Hui J.H.L."/>
            <person name="Sookrung N."/>
            <person name="Leung T.F."/>
            <person name="Tungtrongchitr A."/>
            <person name="Tsui S.K.W."/>
        </authorList>
    </citation>
    <scope>NUCLEOTIDE SEQUENCE [LARGE SCALE GENOMIC DNA]</scope>
    <source>
        <strain evidence="2">PWHHKU_190912</strain>
    </source>
</reference>